<sequence length="99" mass="10500">MRTVTPLAGVPQAYVVDVYYKSSSERPYLAIIGGIPAPGNGTTMRTPTVGDSGNCYPVTTFDSKNFNSETGQYLLELTSDAPTAADADTVKVVLQSVSY</sequence>
<accession>A0A934NG88</accession>
<dbReference type="EMBL" id="JAEKNN010000027">
    <property type="protein sequence ID" value="MBJ7609021.1"/>
    <property type="molecule type" value="Genomic_DNA"/>
</dbReference>
<proteinExistence type="predicted"/>
<name>A0A934NG88_9BACT</name>
<gene>
    <name evidence="1" type="ORF">JF887_06275</name>
</gene>
<evidence type="ECO:0000313" key="1">
    <source>
        <dbReference type="EMBL" id="MBJ7609021.1"/>
    </source>
</evidence>
<comment type="caution">
    <text evidence="1">The sequence shown here is derived from an EMBL/GenBank/DDBJ whole genome shotgun (WGS) entry which is preliminary data.</text>
</comment>
<protein>
    <submittedName>
        <fullName evidence="1">Uncharacterized protein</fullName>
    </submittedName>
</protein>
<dbReference type="Proteomes" id="UP000614410">
    <property type="component" value="Unassembled WGS sequence"/>
</dbReference>
<evidence type="ECO:0000313" key="2">
    <source>
        <dbReference type="Proteomes" id="UP000614410"/>
    </source>
</evidence>
<reference evidence="1 2" key="1">
    <citation type="submission" date="2020-10" db="EMBL/GenBank/DDBJ databases">
        <title>Ca. Dormibacterota MAGs.</title>
        <authorList>
            <person name="Montgomery K."/>
        </authorList>
    </citation>
    <scope>NUCLEOTIDE SEQUENCE [LARGE SCALE GENOMIC DNA]</scope>
    <source>
        <strain evidence="1">Mitchell_Peninsula_5</strain>
    </source>
</reference>
<dbReference type="AlphaFoldDB" id="A0A934NG88"/>
<organism evidence="1 2">
    <name type="scientific">Candidatus Amunia macphersoniae</name>
    <dbReference type="NCBI Taxonomy" id="3127014"/>
    <lineage>
        <taxon>Bacteria</taxon>
        <taxon>Bacillati</taxon>
        <taxon>Candidatus Dormiibacterota</taxon>
        <taxon>Candidatus Dormibacteria</taxon>
        <taxon>Candidatus Aeolococcales</taxon>
        <taxon>Candidatus Aeolococcaceae</taxon>
        <taxon>Candidatus Amunia</taxon>
    </lineage>
</organism>